<dbReference type="PANTHER" id="PTHR31286:SF180">
    <property type="entry name" value="OS10G0362600 PROTEIN"/>
    <property type="match status" value="1"/>
</dbReference>
<proteinExistence type="predicted"/>
<comment type="caution">
    <text evidence="1">The sequence shown here is derived from an EMBL/GenBank/DDBJ whole genome shotgun (WGS) entry which is preliminary data.</text>
</comment>
<evidence type="ECO:0000313" key="2">
    <source>
        <dbReference type="Proteomes" id="UP000652761"/>
    </source>
</evidence>
<name>A0A843X253_COLES</name>
<reference evidence="1" key="1">
    <citation type="submission" date="2017-07" db="EMBL/GenBank/DDBJ databases">
        <title>Taro Niue Genome Assembly and Annotation.</title>
        <authorList>
            <person name="Atibalentja N."/>
            <person name="Keating K."/>
            <person name="Fields C.J."/>
        </authorList>
    </citation>
    <scope>NUCLEOTIDE SEQUENCE</scope>
    <source>
        <strain evidence="1">Niue_2</strain>
        <tissue evidence="1">Leaf</tissue>
    </source>
</reference>
<dbReference type="AlphaFoldDB" id="A0A843X253"/>
<dbReference type="PANTHER" id="PTHR31286">
    <property type="entry name" value="GLYCINE-RICH CELL WALL STRUCTURAL PROTEIN 1.8-LIKE"/>
    <property type="match status" value="1"/>
</dbReference>
<dbReference type="OrthoDB" id="786567at2759"/>
<dbReference type="EMBL" id="NMUH01004353">
    <property type="protein sequence ID" value="MQM09350.1"/>
    <property type="molecule type" value="Genomic_DNA"/>
</dbReference>
<dbReference type="InterPro" id="IPR040256">
    <property type="entry name" value="At4g02000-like"/>
</dbReference>
<dbReference type="Proteomes" id="UP000652761">
    <property type="component" value="Unassembled WGS sequence"/>
</dbReference>
<protein>
    <recommendedName>
        <fullName evidence="3">DUF4283 domain-containing protein</fullName>
    </recommendedName>
</protein>
<keyword evidence="2" id="KW-1185">Reference proteome</keyword>
<accession>A0A843X253</accession>
<evidence type="ECO:0008006" key="3">
    <source>
        <dbReference type="Google" id="ProtNLM"/>
    </source>
</evidence>
<organism evidence="1 2">
    <name type="scientific">Colocasia esculenta</name>
    <name type="common">Wild taro</name>
    <name type="synonym">Arum esculentum</name>
    <dbReference type="NCBI Taxonomy" id="4460"/>
    <lineage>
        <taxon>Eukaryota</taxon>
        <taxon>Viridiplantae</taxon>
        <taxon>Streptophyta</taxon>
        <taxon>Embryophyta</taxon>
        <taxon>Tracheophyta</taxon>
        <taxon>Spermatophyta</taxon>
        <taxon>Magnoliopsida</taxon>
        <taxon>Liliopsida</taxon>
        <taxon>Araceae</taxon>
        <taxon>Aroideae</taxon>
        <taxon>Colocasieae</taxon>
        <taxon>Colocasia</taxon>
    </lineage>
</organism>
<sequence>MSYRIVTTVKSLRFPKKSLRKFGHQETSFLSPYEKTLFEAFPNLLRERRIPVVQRLGWASSSAFDILECTGNTISFGRYCFRRSESNKNGEPAGRKIRSLPLRGCKTPEPGEEVALEALENKIVQVMIGLRTPITNIYLKGFLFRFFRWANDFDFSADPTLIPIWVGFPNLPVNLYNEDYLKCIAGNFWEILRIHDSTLAWTQTAEALVCVDVDIAKPLPDRIWIGQGEKGFWKPVRFHRVPPICNLCRKLGHTQDVCKRKIKESAQSHPPQQPSIAPLAANGKKIDQEWHVVHRKGEASKHDSSKLLNLPIPVSNAFERLASNFGLNDEPDVGLNETDEPVVGRNETVRASSSISFDPSIVDMMATIPVPVDDVHGTGIVHACSLVVKPIWSPGGIVVLPEVLSADNMSVTSTTVTTSTVFGKESAVLGNNNT</sequence>
<gene>
    <name evidence="1" type="ORF">Taro_042220</name>
</gene>
<evidence type="ECO:0000313" key="1">
    <source>
        <dbReference type="EMBL" id="MQM09350.1"/>
    </source>
</evidence>